<gene>
    <name evidence="8" type="primary">fhs</name>
    <name evidence="9" type="ORF">IAB05_00120</name>
</gene>
<reference evidence="9" key="1">
    <citation type="submission" date="2020-10" db="EMBL/GenBank/DDBJ databases">
        <authorList>
            <person name="Gilroy R."/>
        </authorList>
    </citation>
    <scope>NUCLEOTIDE SEQUENCE</scope>
    <source>
        <strain evidence="9">18911</strain>
    </source>
</reference>
<dbReference type="GO" id="GO:0004329">
    <property type="term" value="F:formate-tetrahydrofolate ligase activity"/>
    <property type="evidence" value="ECO:0007669"/>
    <property type="project" value="UniProtKB-UniRule"/>
</dbReference>
<dbReference type="HAMAP" id="MF_01543">
    <property type="entry name" value="FTHFS"/>
    <property type="match status" value="1"/>
</dbReference>
<evidence type="ECO:0000256" key="7">
    <source>
        <dbReference type="ARBA" id="ARBA00061363"/>
    </source>
</evidence>
<dbReference type="Gene3D" id="3.30.1510.10">
    <property type="entry name" value="Domain 2, N(10)-formyltetrahydrofolate synthetase"/>
    <property type="match status" value="1"/>
</dbReference>
<dbReference type="FunFam" id="3.10.410.10:FF:000001">
    <property type="entry name" value="Putative formate--tetrahydrofolate ligase"/>
    <property type="match status" value="1"/>
</dbReference>
<comment type="caution">
    <text evidence="9">The sequence shown here is derived from an EMBL/GenBank/DDBJ whole genome shotgun (WGS) entry which is preliminary data.</text>
</comment>
<evidence type="ECO:0000313" key="10">
    <source>
        <dbReference type="Proteomes" id="UP000824094"/>
    </source>
</evidence>
<evidence type="ECO:0000256" key="5">
    <source>
        <dbReference type="ARBA" id="ARBA00022840"/>
    </source>
</evidence>
<keyword evidence="5 8" id="KW-0067">ATP-binding</keyword>
<sequence>MALSDIEIAHSVAPKNIYEVANAAGIDEKYVIPYGRYKAKIDTAVLNGKQPNGKLILVTALTPTPAGEGKTTVSIGLVDALRRVGKKAVAALREPSLGPVFGLKGGATGGGRSQIIPMEDINLHFNGDFHAVTSANNLLAAVVDNHIRKGNELNIDPATVCFKRCLDMDDRQLRFIVSGLGGAAHGVPREDGFDITAASEIMAIWCLSKDIWDLKRRFSQIIVGYTFDKQPVTAGQLNVHGAMAVLMKEAMYPNLVQTLEGTPVLVHGGPFANIAHGCNTIIATKTAMSIADYAVTEAGFGADLGAEKFLDIKCRMAGIVPSAVVMVASVRALKMHGGVAKVDLGKEDVGAVEKGFKNLERHLRNITEVYGLPVVAALNVFGSDTEAEKQAVIRLCRGVGVDCVPADVWGKGSAGTVELAEKVIEAAKAPSAFDYAYPLTDSVEEKIEKIVTRVYRGKGAEILKPAAAKLERFKEMGYGDCPVCIAKTQYSFSDDPKKTGAPEDFTVTVRDVRLSAGAGFIVALTGDIITMPGLPKHPQSEVIDIDENGNIVGLE</sequence>
<dbReference type="GO" id="GO:0035999">
    <property type="term" value="P:tetrahydrofolate interconversion"/>
    <property type="evidence" value="ECO:0007669"/>
    <property type="project" value="UniProtKB-UniRule"/>
</dbReference>
<protein>
    <recommendedName>
        <fullName evidence="8">Formate--tetrahydrofolate ligase</fullName>
        <ecNumber evidence="8">6.3.4.3</ecNumber>
    </recommendedName>
    <alternativeName>
        <fullName evidence="8">Formyltetrahydrofolate synthetase</fullName>
        <shortName evidence="8">FHS</shortName>
        <shortName evidence="8">FTHFS</shortName>
    </alternativeName>
</protein>
<evidence type="ECO:0000256" key="6">
    <source>
        <dbReference type="ARBA" id="ARBA00049033"/>
    </source>
</evidence>
<dbReference type="NCBIfam" id="NF010030">
    <property type="entry name" value="PRK13505.1"/>
    <property type="match status" value="1"/>
</dbReference>
<reference evidence="9" key="2">
    <citation type="journal article" date="2021" name="PeerJ">
        <title>Extensive microbial diversity within the chicken gut microbiome revealed by metagenomics and culture.</title>
        <authorList>
            <person name="Gilroy R."/>
            <person name="Ravi A."/>
            <person name="Getino M."/>
            <person name="Pursley I."/>
            <person name="Horton D.L."/>
            <person name="Alikhan N.F."/>
            <person name="Baker D."/>
            <person name="Gharbi K."/>
            <person name="Hall N."/>
            <person name="Watson M."/>
            <person name="Adriaenssens E.M."/>
            <person name="Foster-Nyarko E."/>
            <person name="Jarju S."/>
            <person name="Secka A."/>
            <person name="Antonio M."/>
            <person name="Oren A."/>
            <person name="Chaudhuri R.R."/>
            <person name="La Ragione R."/>
            <person name="Hildebrand F."/>
            <person name="Pallen M.J."/>
        </authorList>
    </citation>
    <scope>NUCLEOTIDE SEQUENCE</scope>
    <source>
        <strain evidence="9">18911</strain>
    </source>
</reference>
<evidence type="ECO:0000256" key="8">
    <source>
        <dbReference type="HAMAP-Rule" id="MF_01543"/>
    </source>
</evidence>
<evidence type="ECO:0000256" key="3">
    <source>
        <dbReference type="ARBA" id="ARBA00022598"/>
    </source>
</evidence>
<dbReference type="Gene3D" id="3.10.410.10">
    <property type="entry name" value="Formyltetrahydrofolate synthetase, domain 3"/>
    <property type="match status" value="1"/>
</dbReference>
<evidence type="ECO:0000313" key="9">
    <source>
        <dbReference type="EMBL" id="HIU59775.1"/>
    </source>
</evidence>
<evidence type="ECO:0000256" key="2">
    <source>
        <dbReference type="ARBA" id="ARBA00022563"/>
    </source>
</evidence>
<accession>A0A9D1MGJ4</accession>
<proteinExistence type="inferred from homology"/>
<dbReference type="PROSITE" id="PS00722">
    <property type="entry name" value="FTHFS_2"/>
    <property type="match status" value="1"/>
</dbReference>
<dbReference type="GO" id="GO:0005524">
    <property type="term" value="F:ATP binding"/>
    <property type="evidence" value="ECO:0007669"/>
    <property type="project" value="UniProtKB-UniRule"/>
</dbReference>
<dbReference type="SUPFAM" id="SSF52540">
    <property type="entry name" value="P-loop containing nucleoside triphosphate hydrolases"/>
    <property type="match status" value="1"/>
</dbReference>
<dbReference type="PROSITE" id="PS00721">
    <property type="entry name" value="FTHFS_1"/>
    <property type="match status" value="1"/>
</dbReference>
<name>A0A9D1MGJ4_9FIRM</name>
<dbReference type="Pfam" id="PF01268">
    <property type="entry name" value="FTHFS"/>
    <property type="match status" value="1"/>
</dbReference>
<dbReference type="AlphaFoldDB" id="A0A9D1MGJ4"/>
<dbReference type="EMBL" id="DVNF01000005">
    <property type="protein sequence ID" value="HIU59775.1"/>
    <property type="molecule type" value="Genomic_DNA"/>
</dbReference>
<comment type="similarity">
    <text evidence="7 8">Belongs to the formate--tetrahydrofolate ligase family.</text>
</comment>
<evidence type="ECO:0000256" key="4">
    <source>
        <dbReference type="ARBA" id="ARBA00022741"/>
    </source>
</evidence>
<keyword evidence="2 8" id="KW-0554">One-carbon metabolism</keyword>
<dbReference type="InterPro" id="IPR020628">
    <property type="entry name" value="Formate_THF_ligase_CS"/>
</dbReference>
<dbReference type="Proteomes" id="UP000824094">
    <property type="component" value="Unassembled WGS sequence"/>
</dbReference>
<dbReference type="CDD" id="cd00477">
    <property type="entry name" value="FTHFS"/>
    <property type="match status" value="1"/>
</dbReference>
<keyword evidence="4 8" id="KW-0547">Nucleotide-binding</keyword>
<comment type="catalytic activity">
    <reaction evidence="6 8">
        <text>(6S)-5,6,7,8-tetrahydrofolate + formate + ATP = (6R)-10-formyltetrahydrofolate + ADP + phosphate</text>
        <dbReference type="Rhea" id="RHEA:20221"/>
        <dbReference type="ChEBI" id="CHEBI:15740"/>
        <dbReference type="ChEBI" id="CHEBI:30616"/>
        <dbReference type="ChEBI" id="CHEBI:43474"/>
        <dbReference type="ChEBI" id="CHEBI:57453"/>
        <dbReference type="ChEBI" id="CHEBI:195366"/>
        <dbReference type="ChEBI" id="CHEBI:456216"/>
        <dbReference type="EC" id="6.3.4.3"/>
    </reaction>
</comment>
<dbReference type="FunFam" id="3.30.1510.10:FF:000001">
    <property type="entry name" value="Formate--tetrahydrofolate ligase"/>
    <property type="match status" value="1"/>
</dbReference>
<dbReference type="Gene3D" id="3.40.50.300">
    <property type="entry name" value="P-loop containing nucleotide triphosphate hydrolases"/>
    <property type="match status" value="1"/>
</dbReference>
<dbReference type="InterPro" id="IPR027417">
    <property type="entry name" value="P-loop_NTPase"/>
</dbReference>
<organism evidence="9 10">
    <name type="scientific">Candidatus Stercoripulliclostridium merdigallinarum</name>
    <dbReference type="NCBI Taxonomy" id="2840951"/>
    <lineage>
        <taxon>Bacteria</taxon>
        <taxon>Bacillati</taxon>
        <taxon>Bacillota</taxon>
        <taxon>Clostridia</taxon>
        <taxon>Eubacteriales</taxon>
        <taxon>Candidatus Stercoripulliclostridium</taxon>
    </lineage>
</organism>
<feature type="binding site" evidence="8">
    <location>
        <begin position="64"/>
        <end position="71"/>
    </location>
    <ligand>
        <name>ATP</name>
        <dbReference type="ChEBI" id="CHEBI:30616"/>
    </ligand>
</feature>
<dbReference type="EC" id="6.3.4.3" evidence="8"/>
<evidence type="ECO:0000256" key="1">
    <source>
        <dbReference type="ARBA" id="ARBA00004777"/>
    </source>
</evidence>
<dbReference type="InterPro" id="IPR000559">
    <property type="entry name" value="Formate_THF_ligase"/>
</dbReference>
<comment type="pathway">
    <text evidence="1 8">One-carbon metabolism; tetrahydrofolate interconversion.</text>
</comment>
<keyword evidence="3 8" id="KW-0436">Ligase</keyword>